<dbReference type="InterPro" id="IPR045747">
    <property type="entry name" value="CRISPR-assoc_prot_Cas6_N_sf"/>
</dbReference>
<organism evidence="1 2">
    <name type="scientific">Rhizophagus irregularis</name>
    <dbReference type="NCBI Taxonomy" id="588596"/>
    <lineage>
        <taxon>Eukaryota</taxon>
        <taxon>Fungi</taxon>
        <taxon>Fungi incertae sedis</taxon>
        <taxon>Mucoromycota</taxon>
        <taxon>Glomeromycotina</taxon>
        <taxon>Glomeromycetes</taxon>
        <taxon>Glomerales</taxon>
        <taxon>Glomeraceae</taxon>
        <taxon>Rhizophagus</taxon>
    </lineage>
</organism>
<evidence type="ECO:0000313" key="1">
    <source>
        <dbReference type="EMBL" id="PKC51269.1"/>
    </source>
</evidence>
<reference evidence="1 2" key="2">
    <citation type="submission" date="2017-10" db="EMBL/GenBank/DDBJ databases">
        <title>Genome analyses suggest a sexual origin of heterokaryosis in a supposedly ancient asexual fungus.</title>
        <authorList>
            <person name="Corradi N."/>
            <person name="Sedzielewska K."/>
            <person name="Noel J."/>
            <person name="Charron P."/>
            <person name="Farinelli L."/>
            <person name="Marton T."/>
            <person name="Kruger M."/>
            <person name="Pelin A."/>
            <person name="Brachmann A."/>
            <person name="Corradi N."/>
        </authorList>
    </citation>
    <scope>NUCLEOTIDE SEQUENCE [LARGE SCALE GENOMIC DNA]</scope>
    <source>
        <strain evidence="1 2">A1</strain>
    </source>
</reference>
<protein>
    <submittedName>
        <fullName evidence="1">Uncharacterized protein</fullName>
    </submittedName>
</protein>
<evidence type="ECO:0000313" key="2">
    <source>
        <dbReference type="Proteomes" id="UP000232688"/>
    </source>
</evidence>
<feature type="non-terminal residue" evidence="1">
    <location>
        <position position="79"/>
    </location>
</feature>
<gene>
    <name evidence="1" type="ORF">RhiirA1_484127</name>
</gene>
<dbReference type="VEuPathDB" id="FungiDB:RhiirA1_484127"/>
<comment type="caution">
    <text evidence="1">The sequence shown here is derived from an EMBL/GenBank/DDBJ whole genome shotgun (WGS) entry which is preliminary data.</text>
</comment>
<dbReference type="Proteomes" id="UP000232688">
    <property type="component" value="Unassembled WGS sequence"/>
</dbReference>
<dbReference type="Gene3D" id="3.30.70.1890">
    <property type="match status" value="1"/>
</dbReference>
<proteinExistence type="predicted"/>
<dbReference type="AlphaFoldDB" id="A0A2N0QJN6"/>
<dbReference type="EMBL" id="LLXH01007972">
    <property type="protein sequence ID" value="PKC51269.1"/>
    <property type="molecule type" value="Genomic_DNA"/>
</dbReference>
<reference evidence="1 2" key="1">
    <citation type="submission" date="2017-10" db="EMBL/GenBank/DDBJ databases">
        <title>Extensive intraspecific genome diversity in a model arbuscular mycorrhizal fungus.</title>
        <authorList>
            <person name="Chen E.C.H."/>
            <person name="Morin E."/>
            <person name="Baudet D."/>
            <person name="Noel J."/>
            <person name="Ndikumana S."/>
            <person name="Charron P."/>
            <person name="St-Onge C."/>
            <person name="Giorgi J."/>
            <person name="Grigoriev I.V."/>
            <person name="Roux C."/>
            <person name="Martin F.M."/>
            <person name="Corradi N."/>
        </authorList>
    </citation>
    <scope>NUCLEOTIDE SEQUENCE [LARGE SCALE GENOMIC DNA]</scope>
    <source>
        <strain evidence="1 2">A1</strain>
    </source>
</reference>
<name>A0A2N0QJN6_9GLOM</name>
<sequence>MMVLSLIKEAIRTSDEKLYQRLYLDNASKPKTYSFAVYLSNLDKKENVFEVDGASVTISSSNPEIAVSLINGFQQMKKY</sequence>
<accession>A0A2N0QJN6</accession>